<dbReference type="InterPro" id="IPR036291">
    <property type="entry name" value="NAD(P)-bd_dom_sf"/>
</dbReference>
<dbReference type="Gene3D" id="3.40.50.720">
    <property type="entry name" value="NAD(P)-binding Rossmann-like Domain"/>
    <property type="match status" value="1"/>
</dbReference>
<dbReference type="Proteomes" id="UP000244005">
    <property type="component" value="Unassembled WGS sequence"/>
</dbReference>
<dbReference type="InterPro" id="IPR016040">
    <property type="entry name" value="NAD(P)-bd_dom"/>
</dbReference>
<protein>
    <recommendedName>
        <fullName evidence="1">NAD(P)-binding domain-containing protein</fullName>
    </recommendedName>
</protein>
<accession>A0A2R6XW50</accession>
<sequence length="234" mass="25650">MARSGGWTALVVGGTGAIGKHVVAEAVRNEKFAAVTVIGRREIEFPAEVRPTESQLKKLNYKAVGDLAEMDEWEASELTPAQYDVAFCCLGTTRKDAGSAEAFRHIDLDGVVSFARLAKKAQVEHLQLVSSMGANRLSFFPYLKTKGEAEDAVRALGFKQYSIFRPPLLDRGLESRTVEKVLKAVLPSLKVHDVALAMVRQAELVLQADSKGEEILAPKDIKKLYQRDAVPVPE</sequence>
<keyword evidence="3" id="KW-1185">Reference proteome</keyword>
<evidence type="ECO:0000313" key="3">
    <source>
        <dbReference type="Proteomes" id="UP000244005"/>
    </source>
</evidence>
<organism evidence="2 3">
    <name type="scientific">Marchantia polymorpha</name>
    <name type="common">Common liverwort</name>
    <name type="synonym">Marchantia aquatica</name>
    <dbReference type="NCBI Taxonomy" id="3197"/>
    <lineage>
        <taxon>Eukaryota</taxon>
        <taxon>Viridiplantae</taxon>
        <taxon>Streptophyta</taxon>
        <taxon>Embryophyta</taxon>
        <taxon>Marchantiophyta</taxon>
        <taxon>Marchantiopsida</taxon>
        <taxon>Marchantiidae</taxon>
        <taxon>Marchantiales</taxon>
        <taxon>Marchantiaceae</taxon>
        <taxon>Marchantia</taxon>
    </lineage>
</organism>
<dbReference type="Pfam" id="PF13460">
    <property type="entry name" value="NAD_binding_10"/>
    <property type="match status" value="1"/>
</dbReference>
<dbReference type="Gramene" id="Mp1g19860.1">
    <property type="protein sequence ID" value="Mp1g19860.1.cds1"/>
    <property type="gene ID" value="Mp1g19860"/>
</dbReference>
<dbReference type="GO" id="GO:0005737">
    <property type="term" value="C:cytoplasm"/>
    <property type="evidence" value="ECO:0000318"/>
    <property type="project" value="GO_Central"/>
</dbReference>
<dbReference type="SUPFAM" id="SSF51735">
    <property type="entry name" value="NAD(P)-binding Rossmann-fold domains"/>
    <property type="match status" value="1"/>
</dbReference>
<evidence type="ECO:0000259" key="1">
    <source>
        <dbReference type="Pfam" id="PF13460"/>
    </source>
</evidence>
<feature type="domain" description="NAD(P)-binding" evidence="1">
    <location>
        <begin position="13"/>
        <end position="201"/>
    </location>
</feature>
<gene>
    <name evidence="2" type="ORF">MARPO_0001s0325</name>
</gene>
<evidence type="ECO:0000313" key="2">
    <source>
        <dbReference type="EMBL" id="PTQ50329.1"/>
    </source>
</evidence>
<dbReference type="PANTHER" id="PTHR14097">
    <property type="entry name" value="OXIDOREDUCTASE HTATIP2"/>
    <property type="match status" value="1"/>
</dbReference>
<dbReference type="EMBL" id="KZ772673">
    <property type="protein sequence ID" value="PTQ50329.1"/>
    <property type="molecule type" value="Genomic_DNA"/>
</dbReference>
<proteinExistence type="predicted"/>
<dbReference type="PANTHER" id="PTHR14097:SF7">
    <property type="entry name" value="OXIDOREDUCTASE HTATIP2"/>
    <property type="match status" value="1"/>
</dbReference>
<dbReference type="AlphaFoldDB" id="A0A2R6XW50"/>
<dbReference type="OMA" id="DWPQLTI"/>
<name>A0A2R6XW50_MARPO</name>
<dbReference type="OrthoDB" id="430436at2759"/>
<reference evidence="3" key="1">
    <citation type="journal article" date="2017" name="Cell">
        <title>Insights into land plant evolution garnered from the Marchantia polymorpha genome.</title>
        <authorList>
            <person name="Bowman J.L."/>
            <person name="Kohchi T."/>
            <person name="Yamato K.T."/>
            <person name="Jenkins J."/>
            <person name="Shu S."/>
            <person name="Ishizaki K."/>
            <person name="Yamaoka S."/>
            <person name="Nishihama R."/>
            <person name="Nakamura Y."/>
            <person name="Berger F."/>
            <person name="Adam C."/>
            <person name="Aki S.S."/>
            <person name="Althoff F."/>
            <person name="Araki T."/>
            <person name="Arteaga-Vazquez M.A."/>
            <person name="Balasubrmanian S."/>
            <person name="Barry K."/>
            <person name="Bauer D."/>
            <person name="Boehm C.R."/>
            <person name="Briginshaw L."/>
            <person name="Caballero-Perez J."/>
            <person name="Catarino B."/>
            <person name="Chen F."/>
            <person name="Chiyoda S."/>
            <person name="Chovatia M."/>
            <person name="Davies K.M."/>
            <person name="Delmans M."/>
            <person name="Demura T."/>
            <person name="Dierschke T."/>
            <person name="Dolan L."/>
            <person name="Dorantes-Acosta A.E."/>
            <person name="Eklund D.M."/>
            <person name="Florent S.N."/>
            <person name="Flores-Sandoval E."/>
            <person name="Fujiyama A."/>
            <person name="Fukuzawa H."/>
            <person name="Galik B."/>
            <person name="Grimanelli D."/>
            <person name="Grimwood J."/>
            <person name="Grossniklaus U."/>
            <person name="Hamada T."/>
            <person name="Haseloff J."/>
            <person name="Hetherington A.J."/>
            <person name="Higo A."/>
            <person name="Hirakawa Y."/>
            <person name="Hundley H.N."/>
            <person name="Ikeda Y."/>
            <person name="Inoue K."/>
            <person name="Inoue S.I."/>
            <person name="Ishida S."/>
            <person name="Jia Q."/>
            <person name="Kakita M."/>
            <person name="Kanazawa T."/>
            <person name="Kawai Y."/>
            <person name="Kawashima T."/>
            <person name="Kennedy M."/>
            <person name="Kinose K."/>
            <person name="Kinoshita T."/>
            <person name="Kohara Y."/>
            <person name="Koide E."/>
            <person name="Komatsu K."/>
            <person name="Kopischke S."/>
            <person name="Kubo M."/>
            <person name="Kyozuka J."/>
            <person name="Lagercrantz U."/>
            <person name="Lin S.S."/>
            <person name="Lindquist E."/>
            <person name="Lipzen A.M."/>
            <person name="Lu C.W."/>
            <person name="De Luna E."/>
            <person name="Martienssen R.A."/>
            <person name="Minamino N."/>
            <person name="Mizutani M."/>
            <person name="Mizutani M."/>
            <person name="Mochizuki N."/>
            <person name="Monte I."/>
            <person name="Mosher R."/>
            <person name="Nagasaki H."/>
            <person name="Nakagami H."/>
            <person name="Naramoto S."/>
            <person name="Nishitani K."/>
            <person name="Ohtani M."/>
            <person name="Okamoto T."/>
            <person name="Okumura M."/>
            <person name="Phillips J."/>
            <person name="Pollak B."/>
            <person name="Reinders A."/>
            <person name="Rovekamp M."/>
            <person name="Sano R."/>
            <person name="Sawa S."/>
            <person name="Schmid M.W."/>
            <person name="Shirakawa M."/>
            <person name="Solano R."/>
            <person name="Spunde A."/>
            <person name="Suetsugu N."/>
            <person name="Sugano S."/>
            <person name="Sugiyama A."/>
            <person name="Sun R."/>
            <person name="Suzuki Y."/>
            <person name="Takenaka M."/>
            <person name="Takezawa D."/>
            <person name="Tomogane H."/>
            <person name="Tsuzuki M."/>
            <person name="Ueda T."/>
            <person name="Umeda M."/>
            <person name="Ward J.M."/>
            <person name="Watanabe Y."/>
            <person name="Yazaki K."/>
            <person name="Yokoyama R."/>
            <person name="Yoshitake Y."/>
            <person name="Yotsui I."/>
            <person name="Zachgo S."/>
            <person name="Schmutz J."/>
        </authorList>
    </citation>
    <scope>NUCLEOTIDE SEQUENCE [LARGE SCALE GENOMIC DNA]</scope>
    <source>
        <strain evidence="3">Tak-1</strain>
    </source>
</reference>